<feature type="non-terminal residue" evidence="1">
    <location>
        <position position="1"/>
    </location>
</feature>
<organism evidence="1">
    <name type="scientific">marine sediment metagenome</name>
    <dbReference type="NCBI Taxonomy" id="412755"/>
    <lineage>
        <taxon>unclassified sequences</taxon>
        <taxon>metagenomes</taxon>
        <taxon>ecological metagenomes</taxon>
    </lineage>
</organism>
<dbReference type="EMBL" id="BARU01037633">
    <property type="protein sequence ID" value="GAH89198.1"/>
    <property type="molecule type" value="Genomic_DNA"/>
</dbReference>
<evidence type="ECO:0008006" key="2">
    <source>
        <dbReference type="Google" id="ProtNLM"/>
    </source>
</evidence>
<dbReference type="InterPro" id="IPR029058">
    <property type="entry name" value="AB_hydrolase_fold"/>
</dbReference>
<accession>X1L4U6</accession>
<proteinExistence type="predicted"/>
<dbReference type="SUPFAM" id="SSF53474">
    <property type="entry name" value="alpha/beta-Hydrolases"/>
    <property type="match status" value="1"/>
</dbReference>
<protein>
    <recommendedName>
        <fullName evidence="2">Alpha/beta hydrolase</fullName>
    </recommendedName>
</protein>
<gene>
    <name evidence="1" type="ORF">S03H2_58596</name>
</gene>
<evidence type="ECO:0000313" key="1">
    <source>
        <dbReference type="EMBL" id="GAH89198.1"/>
    </source>
</evidence>
<comment type="caution">
    <text evidence="1">The sequence shown here is derived from an EMBL/GenBank/DDBJ whole genome shotgun (WGS) entry which is preliminary data.</text>
</comment>
<name>X1L4U6_9ZZZZ</name>
<dbReference type="AlphaFoldDB" id="X1L4U6"/>
<reference evidence="1" key="1">
    <citation type="journal article" date="2014" name="Front. Microbiol.">
        <title>High frequency of phylogenetically diverse reductive dehalogenase-homologous genes in deep subseafloor sedimentary metagenomes.</title>
        <authorList>
            <person name="Kawai M."/>
            <person name="Futagami T."/>
            <person name="Toyoda A."/>
            <person name="Takaki Y."/>
            <person name="Nishi S."/>
            <person name="Hori S."/>
            <person name="Arai W."/>
            <person name="Tsubouchi T."/>
            <person name="Morono Y."/>
            <person name="Uchiyama I."/>
            <person name="Ito T."/>
            <person name="Fujiyama A."/>
            <person name="Inagaki F."/>
            <person name="Takami H."/>
        </authorList>
    </citation>
    <scope>NUCLEOTIDE SEQUENCE</scope>
    <source>
        <strain evidence="1">Expedition CK06-06</strain>
    </source>
</reference>
<dbReference type="Gene3D" id="3.40.50.1820">
    <property type="entry name" value="alpha/beta hydrolase"/>
    <property type="match status" value="1"/>
</dbReference>
<sequence>NEMHDKIPNNTLKVFSGSHYFPLEEAPEVNNIIINFLNE</sequence>